<keyword evidence="3" id="KW-1185">Reference proteome</keyword>
<reference evidence="2 3" key="1">
    <citation type="submission" date="2014-12" db="EMBL/GenBank/DDBJ databases">
        <title>Genome sequence of Flavobacterium beibuense RSKm HC5.</title>
        <authorList>
            <person name="Kim J.F."/>
            <person name="Song J.Y."/>
            <person name="Kwak M.-J."/>
            <person name="Lee S.-W."/>
        </authorList>
    </citation>
    <scope>NUCLEOTIDE SEQUENCE [LARGE SCALE GENOMIC DNA]</scope>
    <source>
        <strain evidence="2 3">RSKm HC5</strain>
    </source>
</reference>
<evidence type="ECO:0000313" key="3">
    <source>
        <dbReference type="Proteomes" id="UP000289775"/>
    </source>
</evidence>
<organism evidence="2 3">
    <name type="scientific">Flavobacterium beibuense</name>
    <dbReference type="NCBI Taxonomy" id="657326"/>
    <lineage>
        <taxon>Bacteria</taxon>
        <taxon>Pseudomonadati</taxon>
        <taxon>Bacteroidota</taxon>
        <taxon>Flavobacteriia</taxon>
        <taxon>Flavobacteriales</taxon>
        <taxon>Flavobacteriaceae</taxon>
        <taxon>Flavobacterium</taxon>
    </lineage>
</organism>
<sequence length="40" mass="4555">MHNLFFVRHWVKANIIVFTHLGTGVLPLFLGCRMMPEDGG</sequence>
<proteinExistence type="predicted"/>
<dbReference type="Proteomes" id="UP000289775">
    <property type="component" value="Unassembled WGS sequence"/>
</dbReference>
<comment type="caution">
    <text evidence="2">The sequence shown here is derived from an EMBL/GenBank/DDBJ whole genome shotgun (WGS) entry which is preliminary data.</text>
</comment>
<keyword evidence="1" id="KW-0472">Membrane</keyword>
<accession>A0A444WA93</accession>
<evidence type="ECO:0000256" key="1">
    <source>
        <dbReference type="SAM" id="Phobius"/>
    </source>
</evidence>
<dbReference type="AlphaFoldDB" id="A0A444WA93"/>
<feature type="transmembrane region" description="Helical" evidence="1">
    <location>
        <begin position="13"/>
        <end position="32"/>
    </location>
</feature>
<protein>
    <submittedName>
        <fullName evidence="2">Uncharacterized protein</fullName>
    </submittedName>
</protein>
<name>A0A444WA93_9FLAO</name>
<dbReference type="EMBL" id="JUIW01000006">
    <property type="protein sequence ID" value="RYJ42800.1"/>
    <property type="molecule type" value="Genomic_DNA"/>
</dbReference>
<keyword evidence="1" id="KW-0812">Transmembrane</keyword>
<evidence type="ECO:0000313" key="2">
    <source>
        <dbReference type="EMBL" id="RYJ42800.1"/>
    </source>
</evidence>
<keyword evidence="1" id="KW-1133">Transmembrane helix</keyword>
<gene>
    <name evidence="2" type="ORF">NU09_1899</name>
</gene>